<gene>
    <name evidence="2" type="primary">LOC108838527</name>
</gene>
<dbReference type="RefSeq" id="XP_056855173.1">
    <property type="nucleotide sequence ID" value="XM_056999193.1"/>
</dbReference>
<evidence type="ECO:0000313" key="2">
    <source>
        <dbReference type="RefSeq" id="XP_056855173.1"/>
    </source>
</evidence>
<reference evidence="2" key="1">
    <citation type="submission" date="2025-08" db="UniProtKB">
        <authorList>
            <consortium name="RefSeq"/>
        </authorList>
    </citation>
    <scope>IDENTIFICATION</scope>
    <source>
        <tissue evidence="2">Leaf</tissue>
    </source>
</reference>
<evidence type="ECO:0000313" key="1">
    <source>
        <dbReference type="Proteomes" id="UP000504610"/>
    </source>
</evidence>
<dbReference type="GeneID" id="108838527"/>
<organism evidence="1 2">
    <name type="scientific">Raphanus sativus</name>
    <name type="common">Radish</name>
    <name type="synonym">Raphanus raphanistrum var. sativus</name>
    <dbReference type="NCBI Taxonomy" id="3726"/>
    <lineage>
        <taxon>Eukaryota</taxon>
        <taxon>Viridiplantae</taxon>
        <taxon>Streptophyta</taxon>
        <taxon>Embryophyta</taxon>
        <taxon>Tracheophyta</taxon>
        <taxon>Spermatophyta</taxon>
        <taxon>Magnoliopsida</taxon>
        <taxon>eudicotyledons</taxon>
        <taxon>Gunneridae</taxon>
        <taxon>Pentapetalae</taxon>
        <taxon>rosids</taxon>
        <taxon>malvids</taxon>
        <taxon>Brassicales</taxon>
        <taxon>Brassicaceae</taxon>
        <taxon>Brassiceae</taxon>
        <taxon>Raphanus</taxon>
    </lineage>
</organism>
<sequence>MPPEALEITRKFVSKPERILVKRDELTLEGRVETRDTLRSLGVSMYHLREHYRRNVDWLTDKMRGRDHTVSTTSQRHGSTTQLISWLMAGALMLADNGIVVHEFDDVWISKISHGAANNNHYEAGIQATF</sequence>
<dbReference type="KEGG" id="rsz:108838527"/>
<dbReference type="AlphaFoldDB" id="A0A9W3CVC2"/>
<accession>A0A9W3CVC2</accession>
<keyword evidence="1" id="KW-1185">Reference proteome</keyword>
<proteinExistence type="predicted"/>
<name>A0A9W3CVC2_RAPSA</name>
<protein>
    <submittedName>
        <fullName evidence="2">Eukaryotic initiation factor 4A-6-like</fullName>
    </submittedName>
</protein>
<dbReference type="Proteomes" id="UP000504610">
    <property type="component" value="Unplaced"/>
</dbReference>